<gene>
    <name evidence="1" type="ORF">E2C01_035785</name>
</gene>
<accession>A0A5B7F582</accession>
<keyword evidence="2" id="KW-1185">Reference proteome</keyword>
<evidence type="ECO:0000313" key="1">
    <source>
        <dbReference type="EMBL" id="MPC42171.1"/>
    </source>
</evidence>
<dbReference type="Proteomes" id="UP000324222">
    <property type="component" value="Unassembled WGS sequence"/>
</dbReference>
<protein>
    <submittedName>
        <fullName evidence="1">Uncharacterized protein</fullName>
    </submittedName>
</protein>
<comment type="caution">
    <text evidence="1">The sequence shown here is derived from an EMBL/GenBank/DDBJ whole genome shotgun (WGS) entry which is preliminary data.</text>
</comment>
<dbReference type="EMBL" id="VSRR010005335">
    <property type="protein sequence ID" value="MPC42171.1"/>
    <property type="molecule type" value="Genomic_DNA"/>
</dbReference>
<reference evidence="1 2" key="1">
    <citation type="submission" date="2019-05" db="EMBL/GenBank/DDBJ databases">
        <title>Another draft genome of Portunus trituberculatus and its Hox gene families provides insights of decapod evolution.</title>
        <authorList>
            <person name="Jeong J.-H."/>
            <person name="Song I."/>
            <person name="Kim S."/>
            <person name="Choi T."/>
            <person name="Kim D."/>
            <person name="Ryu S."/>
            <person name="Kim W."/>
        </authorList>
    </citation>
    <scope>NUCLEOTIDE SEQUENCE [LARGE SCALE GENOMIC DNA]</scope>
    <source>
        <tissue evidence="1">Muscle</tissue>
    </source>
</reference>
<organism evidence="1 2">
    <name type="scientific">Portunus trituberculatus</name>
    <name type="common">Swimming crab</name>
    <name type="synonym">Neptunus trituberculatus</name>
    <dbReference type="NCBI Taxonomy" id="210409"/>
    <lineage>
        <taxon>Eukaryota</taxon>
        <taxon>Metazoa</taxon>
        <taxon>Ecdysozoa</taxon>
        <taxon>Arthropoda</taxon>
        <taxon>Crustacea</taxon>
        <taxon>Multicrustacea</taxon>
        <taxon>Malacostraca</taxon>
        <taxon>Eumalacostraca</taxon>
        <taxon>Eucarida</taxon>
        <taxon>Decapoda</taxon>
        <taxon>Pleocyemata</taxon>
        <taxon>Brachyura</taxon>
        <taxon>Eubrachyura</taxon>
        <taxon>Portunoidea</taxon>
        <taxon>Portunidae</taxon>
        <taxon>Portuninae</taxon>
        <taxon>Portunus</taxon>
    </lineage>
</organism>
<sequence length="83" mass="8873">MFKNLLPEATEAKGQGEGFVDDLEAPNWLPVSGFTFPPPQNAQTIGASVERDSIVTGAETLTLELNMLAVRTSSKQVLAVITL</sequence>
<evidence type="ECO:0000313" key="2">
    <source>
        <dbReference type="Proteomes" id="UP000324222"/>
    </source>
</evidence>
<dbReference type="AlphaFoldDB" id="A0A5B7F582"/>
<proteinExistence type="predicted"/>
<name>A0A5B7F582_PORTR</name>